<sequence>MVCGLVVLAAPTLDSQSTGSLMQGWLTLQPGVKSLRISSFDKSGGNNDRLEKIAQGERRTLADIKGAGQITHIWVTIAPPPPAVSRHDIILRMYWDDETTPSVEAPIGEFFGQGWNESYPMASLPLAAGPREGRAMVSYFPMPFRSRARIEVENDTGRQIDAFYYYVDYEQFQAGALPADTPYFHAWYHHELTEAQSYGENEWSTLGPEQKNTTGAGNFLVADITGRGHYVGMNYYVHSPSPMWYGEGDDLFQVDGEPWPGSLHGTGTEDYFNTSWSPNNLYQHPFFGYARVNGETGWLGRTHVYRFHPTDPVRFQKSLRVSIEHGHDNNLTLDLATVAYWYQAEPHKAFPTFPDRESRKLMPNIGPSEIHRWRDAWRKQMGSGGRLWGNEKKQP</sequence>
<dbReference type="EMBL" id="CP015136">
    <property type="protein sequence ID" value="AMY08009.1"/>
    <property type="molecule type" value="Genomic_DNA"/>
</dbReference>
<dbReference type="AlphaFoldDB" id="A0A143PJR3"/>
<organism evidence="1 2">
    <name type="scientific">Luteitalea pratensis</name>
    <dbReference type="NCBI Taxonomy" id="1855912"/>
    <lineage>
        <taxon>Bacteria</taxon>
        <taxon>Pseudomonadati</taxon>
        <taxon>Acidobacteriota</taxon>
        <taxon>Vicinamibacteria</taxon>
        <taxon>Vicinamibacterales</taxon>
        <taxon>Vicinamibacteraceae</taxon>
        <taxon>Luteitalea</taxon>
    </lineage>
</organism>
<name>A0A143PJR3_LUTPR</name>
<reference evidence="1 2" key="1">
    <citation type="journal article" date="2016" name="Genome Announc.">
        <title>First Complete Genome Sequence of a Subdivision 6 Acidobacterium Strain.</title>
        <authorList>
            <person name="Huang S."/>
            <person name="Vieira S."/>
            <person name="Bunk B."/>
            <person name="Riedel T."/>
            <person name="Sproer C."/>
            <person name="Overmann J."/>
        </authorList>
    </citation>
    <scope>NUCLEOTIDE SEQUENCE [LARGE SCALE GENOMIC DNA]</scope>
    <source>
        <strain evidence="2">DSM 100886 HEG_-6_39</strain>
    </source>
</reference>
<dbReference type="Pfam" id="PF11175">
    <property type="entry name" value="DUF2961"/>
    <property type="match status" value="1"/>
</dbReference>
<dbReference type="STRING" id="1855912.LuPra_01197"/>
<proteinExistence type="predicted"/>
<gene>
    <name evidence="1" type="ORF">LuPra_01197</name>
</gene>
<dbReference type="Proteomes" id="UP000076079">
    <property type="component" value="Chromosome"/>
</dbReference>
<accession>A0A143PJR3</accession>
<dbReference type="InterPro" id="IPR021345">
    <property type="entry name" value="DUF2961"/>
</dbReference>
<dbReference type="Gene3D" id="2.60.120.1390">
    <property type="match status" value="1"/>
</dbReference>
<dbReference type="KEGG" id="abac:LuPra_01197"/>
<reference evidence="2" key="2">
    <citation type="submission" date="2016-04" db="EMBL/GenBank/DDBJ databases">
        <title>First Complete Genome Sequence of a Subdivision 6 Acidobacterium.</title>
        <authorList>
            <person name="Huang S."/>
            <person name="Vieira S."/>
            <person name="Bunk B."/>
            <person name="Riedel T."/>
            <person name="Sproeer C."/>
            <person name="Overmann J."/>
        </authorList>
    </citation>
    <scope>NUCLEOTIDE SEQUENCE [LARGE SCALE GENOMIC DNA]</scope>
    <source>
        <strain evidence="2">DSM 100886 HEG_-6_39</strain>
    </source>
</reference>
<keyword evidence="2" id="KW-1185">Reference proteome</keyword>
<evidence type="ECO:0000313" key="2">
    <source>
        <dbReference type="Proteomes" id="UP000076079"/>
    </source>
</evidence>
<protein>
    <recommendedName>
        <fullName evidence="3">DUF2961 domain-containing protein</fullName>
    </recommendedName>
</protein>
<evidence type="ECO:0008006" key="3">
    <source>
        <dbReference type="Google" id="ProtNLM"/>
    </source>
</evidence>
<evidence type="ECO:0000313" key="1">
    <source>
        <dbReference type="EMBL" id="AMY08009.1"/>
    </source>
</evidence>
<dbReference type="PATRIC" id="fig|1813736.3.peg.1241"/>